<accession>A0A9P7E4X0</accession>
<dbReference type="AlphaFoldDB" id="A0A9P7E4X0"/>
<keyword evidence="2" id="KW-1185">Reference proteome</keyword>
<comment type="caution">
    <text evidence="1">The sequence shown here is derived from an EMBL/GenBank/DDBJ whole genome shotgun (WGS) entry which is preliminary data.</text>
</comment>
<organism evidence="1 2">
    <name type="scientific">Suillus subaureus</name>
    <dbReference type="NCBI Taxonomy" id="48587"/>
    <lineage>
        <taxon>Eukaryota</taxon>
        <taxon>Fungi</taxon>
        <taxon>Dikarya</taxon>
        <taxon>Basidiomycota</taxon>
        <taxon>Agaricomycotina</taxon>
        <taxon>Agaricomycetes</taxon>
        <taxon>Agaricomycetidae</taxon>
        <taxon>Boletales</taxon>
        <taxon>Suillineae</taxon>
        <taxon>Suillaceae</taxon>
        <taxon>Suillus</taxon>
    </lineage>
</organism>
<evidence type="ECO:0000313" key="2">
    <source>
        <dbReference type="Proteomes" id="UP000807769"/>
    </source>
</evidence>
<dbReference type="OrthoDB" id="3270520at2759"/>
<evidence type="ECO:0008006" key="3">
    <source>
        <dbReference type="Google" id="ProtNLM"/>
    </source>
</evidence>
<protein>
    <recommendedName>
        <fullName evidence="3">DUF659 domain-containing protein</fullName>
    </recommendedName>
</protein>
<dbReference type="RefSeq" id="XP_041189942.1">
    <property type="nucleotide sequence ID" value="XM_041333225.1"/>
</dbReference>
<sequence>MSCLKFSTVSKPLQKKNVMVQSELCNLHAVHVHDASGDLRNAEELLKQIIESINQVKSKWGVIIIACTTDASGESRKAQRLLHTKFPHLVTPDCLAHQFNLIVGDLFKAKDDYGQYGDLAQELITWLCSKTYVLTLLHELQMSTMGKTLTIIHAVLTQWLSHYLAYQQLLDVRPSLELLITKHEAEIRSTGDACS</sequence>
<dbReference type="GeneID" id="64627242"/>
<dbReference type="EMBL" id="JABBWG010000030">
    <property type="protein sequence ID" value="KAG1811282.1"/>
    <property type="molecule type" value="Genomic_DNA"/>
</dbReference>
<dbReference type="SUPFAM" id="SSF53098">
    <property type="entry name" value="Ribonuclease H-like"/>
    <property type="match status" value="1"/>
</dbReference>
<gene>
    <name evidence="1" type="ORF">BJ212DRAFT_1302151</name>
</gene>
<reference evidence="1" key="1">
    <citation type="journal article" date="2020" name="New Phytol.">
        <title>Comparative genomics reveals dynamic genome evolution in host specialist ectomycorrhizal fungi.</title>
        <authorList>
            <person name="Lofgren L.A."/>
            <person name="Nguyen N.H."/>
            <person name="Vilgalys R."/>
            <person name="Ruytinx J."/>
            <person name="Liao H.L."/>
            <person name="Branco S."/>
            <person name="Kuo A."/>
            <person name="LaButti K."/>
            <person name="Lipzen A."/>
            <person name="Andreopoulos W."/>
            <person name="Pangilinan J."/>
            <person name="Riley R."/>
            <person name="Hundley H."/>
            <person name="Na H."/>
            <person name="Barry K."/>
            <person name="Grigoriev I.V."/>
            <person name="Stajich J.E."/>
            <person name="Kennedy P.G."/>
        </authorList>
    </citation>
    <scope>NUCLEOTIDE SEQUENCE</scope>
    <source>
        <strain evidence="1">MN1</strain>
    </source>
</reference>
<dbReference type="Proteomes" id="UP000807769">
    <property type="component" value="Unassembled WGS sequence"/>
</dbReference>
<evidence type="ECO:0000313" key="1">
    <source>
        <dbReference type="EMBL" id="KAG1811282.1"/>
    </source>
</evidence>
<dbReference type="InterPro" id="IPR012337">
    <property type="entry name" value="RNaseH-like_sf"/>
</dbReference>
<proteinExistence type="predicted"/>
<name>A0A9P7E4X0_9AGAM</name>